<evidence type="ECO:0000259" key="1">
    <source>
        <dbReference type="Pfam" id="PF24135"/>
    </source>
</evidence>
<dbReference type="InterPro" id="IPR003737">
    <property type="entry name" value="GlcNAc_PI_deacetylase-related"/>
</dbReference>
<dbReference type="AlphaFoldDB" id="A0A1G5WB97"/>
<dbReference type="Gene3D" id="3.40.50.10320">
    <property type="entry name" value="LmbE-like"/>
    <property type="match status" value="1"/>
</dbReference>
<dbReference type="Pfam" id="PF24135">
    <property type="entry name" value="DUF7402"/>
    <property type="match status" value="1"/>
</dbReference>
<organism evidence="2 3">
    <name type="scientific">Allisonella histaminiformans</name>
    <dbReference type="NCBI Taxonomy" id="209880"/>
    <lineage>
        <taxon>Bacteria</taxon>
        <taxon>Bacillati</taxon>
        <taxon>Bacillota</taxon>
        <taxon>Negativicutes</taxon>
        <taxon>Veillonellales</taxon>
        <taxon>Veillonellaceae</taxon>
        <taxon>Allisonella</taxon>
    </lineage>
</organism>
<dbReference type="InterPro" id="IPR055826">
    <property type="entry name" value="DUF7402"/>
</dbReference>
<gene>
    <name evidence="2" type="ORF">SAMN02910343_01245</name>
</gene>
<name>A0A1G5WB97_9FIRM</name>
<dbReference type="InterPro" id="IPR024078">
    <property type="entry name" value="LmbE-like_dom_sf"/>
</dbReference>
<evidence type="ECO:0000313" key="2">
    <source>
        <dbReference type="EMBL" id="SDA55026.1"/>
    </source>
</evidence>
<dbReference type="GO" id="GO:0016811">
    <property type="term" value="F:hydrolase activity, acting on carbon-nitrogen (but not peptide) bonds, in linear amides"/>
    <property type="evidence" value="ECO:0007669"/>
    <property type="project" value="TreeGrafter"/>
</dbReference>
<dbReference type="SUPFAM" id="SSF102588">
    <property type="entry name" value="LmbE-like"/>
    <property type="match status" value="1"/>
</dbReference>
<dbReference type="PANTHER" id="PTHR12993">
    <property type="entry name" value="N-ACETYLGLUCOSAMINYL-PHOSPHATIDYLINOSITOL DE-N-ACETYLASE-RELATED"/>
    <property type="match status" value="1"/>
</dbReference>
<dbReference type="EMBL" id="FMXA01000016">
    <property type="protein sequence ID" value="SDA55026.1"/>
    <property type="molecule type" value="Genomic_DNA"/>
</dbReference>
<dbReference type="OrthoDB" id="9815144at2"/>
<protein>
    <submittedName>
        <fullName evidence="2">GlcNAc-PI de-N-acetylase</fullName>
    </submittedName>
</protein>
<dbReference type="Proteomes" id="UP000199689">
    <property type="component" value="Unassembled WGS sequence"/>
</dbReference>
<accession>A0A1G5WB97</accession>
<evidence type="ECO:0000313" key="3">
    <source>
        <dbReference type="Proteomes" id="UP000199689"/>
    </source>
</evidence>
<dbReference type="STRING" id="209880.SAMN02910343_01245"/>
<dbReference type="GeneID" id="87756255"/>
<dbReference type="Pfam" id="PF02585">
    <property type="entry name" value="PIG-L"/>
    <property type="match status" value="1"/>
</dbReference>
<sequence>MSAQGKNNGLFSFFEGLDESSRTLMVIIPHEDDEINLAGTVIYHARHLGIRVICVFTTNGDWKYRGLVRMKEAIQALSLLGVPEKDIVFLGYPDGGVHGERNVFVSGRKEALAGRDGRRETYGMDTHADFAMQYRGKHQAYTWNGLVQDIKDVILRDKPAMILATDFDSHPDHRLCYLGFLHAMNSILHTCHDYRPVVLMGFCYSTGFEGRKDFYGPHLLSSVINTDQLWNKAYETDNPVYEWDQRIRFPVEEACRSWLKQNIIYKALCCHMSQKASTRAIRLINGDQVFWLRRTDNRIYEGKVSVSSGNGDYLHDFMMMNTEHITDKHPAMENYLWIPDAEDREKWCRCDFDTPQDIEAVAFYGNMDDENQVLKGRLTFSTGYSCMTGPFRKQGQETLITVPRQSGVTWVKFEILESKGQGAGISEWEILENTRLPLSIIQICINNHFAYDWAIWPGEKPEISAYTYGVQGQVKWYSDGQPATEESINKQLQHLEKRLVIRVESEDNPGLWSEAVFVPADRSFRIRHHMRMMRDKAGVWWRRQMDKRPHHQLKKIKSEKEYDKKFLPRG</sequence>
<dbReference type="PANTHER" id="PTHR12993:SF11">
    <property type="entry name" value="N-ACETYLGLUCOSAMINYL-PHOSPHATIDYLINOSITOL DE-N-ACETYLASE"/>
    <property type="match status" value="1"/>
</dbReference>
<dbReference type="RefSeq" id="WP_159427867.1">
    <property type="nucleotide sequence ID" value="NZ_FMXA01000016.1"/>
</dbReference>
<reference evidence="2 3" key="1">
    <citation type="submission" date="2016-10" db="EMBL/GenBank/DDBJ databases">
        <authorList>
            <person name="de Groot N.N."/>
        </authorList>
    </citation>
    <scope>NUCLEOTIDE SEQUENCE [LARGE SCALE GENOMIC DNA]</scope>
    <source>
        <strain evidence="2 3">DSM 15230</strain>
    </source>
</reference>
<keyword evidence="3" id="KW-1185">Reference proteome</keyword>
<feature type="domain" description="DUF7402" evidence="1">
    <location>
        <begin position="325"/>
        <end position="430"/>
    </location>
</feature>
<proteinExistence type="predicted"/>